<organism evidence="3 4">
    <name type="scientific">Plesiocystis pacifica SIR-1</name>
    <dbReference type="NCBI Taxonomy" id="391625"/>
    <lineage>
        <taxon>Bacteria</taxon>
        <taxon>Pseudomonadati</taxon>
        <taxon>Myxococcota</taxon>
        <taxon>Polyangia</taxon>
        <taxon>Nannocystales</taxon>
        <taxon>Nannocystaceae</taxon>
        <taxon>Plesiocystis</taxon>
    </lineage>
</organism>
<evidence type="ECO:0000256" key="2">
    <source>
        <dbReference type="SAM" id="SignalP"/>
    </source>
</evidence>
<feature type="signal peptide" evidence="2">
    <location>
        <begin position="1"/>
        <end position="18"/>
    </location>
</feature>
<proteinExistence type="predicted"/>
<dbReference type="SUPFAM" id="SSF103647">
    <property type="entry name" value="TSP type-3 repeat"/>
    <property type="match status" value="1"/>
</dbReference>
<dbReference type="PROSITE" id="PS51257">
    <property type="entry name" value="PROKAR_LIPOPROTEIN"/>
    <property type="match status" value="1"/>
</dbReference>
<protein>
    <recommendedName>
        <fullName evidence="5">Lipoprotein</fullName>
    </recommendedName>
</protein>
<dbReference type="STRING" id="391625.PPSIR1_29508"/>
<keyword evidence="2" id="KW-0732">Signal</keyword>
<feature type="compositionally biased region" description="Acidic residues" evidence="1">
    <location>
        <begin position="59"/>
        <end position="82"/>
    </location>
</feature>
<dbReference type="Proteomes" id="UP000005801">
    <property type="component" value="Unassembled WGS sequence"/>
</dbReference>
<dbReference type="Gene3D" id="4.10.1080.10">
    <property type="entry name" value="TSP type-3 repeat"/>
    <property type="match status" value="1"/>
</dbReference>
<evidence type="ECO:0000313" key="4">
    <source>
        <dbReference type="Proteomes" id="UP000005801"/>
    </source>
</evidence>
<dbReference type="AlphaFoldDB" id="A6G669"/>
<feature type="region of interest" description="Disordered" evidence="1">
    <location>
        <begin position="22"/>
        <end position="92"/>
    </location>
</feature>
<dbReference type="EMBL" id="ABCS01000028">
    <property type="protein sequence ID" value="EDM78671.1"/>
    <property type="molecule type" value="Genomic_DNA"/>
</dbReference>
<feature type="chain" id="PRO_5002697440" description="Lipoprotein" evidence="2">
    <location>
        <begin position="19"/>
        <end position="303"/>
    </location>
</feature>
<name>A6G669_9BACT</name>
<reference evidence="3 4" key="1">
    <citation type="submission" date="2007-06" db="EMBL/GenBank/DDBJ databases">
        <authorList>
            <person name="Shimkets L."/>
            <person name="Ferriera S."/>
            <person name="Johnson J."/>
            <person name="Kravitz S."/>
            <person name="Beeson K."/>
            <person name="Sutton G."/>
            <person name="Rogers Y.-H."/>
            <person name="Friedman R."/>
            <person name="Frazier M."/>
            <person name="Venter J.C."/>
        </authorList>
    </citation>
    <scope>NUCLEOTIDE SEQUENCE [LARGE SCALE GENOMIC DNA]</scope>
    <source>
        <strain evidence="3 4">SIR-1</strain>
    </source>
</reference>
<evidence type="ECO:0000256" key="1">
    <source>
        <dbReference type="SAM" id="MobiDB-lite"/>
    </source>
</evidence>
<dbReference type="OrthoDB" id="5508013at2"/>
<comment type="caution">
    <text evidence="3">The sequence shown here is derived from an EMBL/GenBank/DDBJ whole genome shotgun (WGS) entry which is preliminary data.</text>
</comment>
<evidence type="ECO:0008006" key="5">
    <source>
        <dbReference type="Google" id="ProtNLM"/>
    </source>
</evidence>
<dbReference type="GO" id="GO:0005509">
    <property type="term" value="F:calcium ion binding"/>
    <property type="evidence" value="ECO:0007669"/>
    <property type="project" value="InterPro"/>
</dbReference>
<sequence length="303" mass="31147">MKRSALGFLSFSLVAVFAVGCGDDGGGGSEAADDTAGTDDEVGTDDTDDTETGSGSAEDTTETTEEGPPPDEDMDEVPDADDNCPSVANPNQLDFDGNGVGNACEVMTFAMGGGTLASTATADAGLLGSCEIPIDFMVTGGEVQVEMDDNASVVRVELVSIDIADVLDQVCNLGIVNPVVSLTMINMANDGDAFPVNFGTNQGDHDAGVATGTTNIPHPVLTTAIIDAKVNPDDRPMPSDLDLPGAVPFFDVDIQGAGATMDLTWSDTNFTIATDVFEVEAIGQMIEIDFELKGLSGTVSMTP</sequence>
<gene>
    <name evidence="3" type="ORF">PPSIR1_29508</name>
</gene>
<evidence type="ECO:0000313" key="3">
    <source>
        <dbReference type="EMBL" id="EDM78671.1"/>
    </source>
</evidence>
<accession>A6G669</accession>
<dbReference type="RefSeq" id="WP_006972218.1">
    <property type="nucleotide sequence ID" value="NZ_ABCS01000028.1"/>
</dbReference>
<dbReference type="InterPro" id="IPR028974">
    <property type="entry name" value="TSP_type-3_rpt"/>
</dbReference>
<feature type="compositionally biased region" description="Acidic residues" evidence="1">
    <location>
        <begin position="31"/>
        <end position="51"/>
    </location>
</feature>
<keyword evidence="4" id="KW-1185">Reference proteome</keyword>